<feature type="compositionally biased region" description="Basic and acidic residues" evidence="1">
    <location>
        <begin position="1"/>
        <end position="15"/>
    </location>
</feature>
<dbReference type="InterPro" id="IPR010982">
    <property type="entry name" value="Lambda_DNA-bd_dom_sf"/>
</dbReference>
<evidence type="ECO:0000313" key="4">
    <source>
        <dbReference type="Proteomes" id="UP000249130"/>
    </source>
</evidence>
<dbReference type="OrthoDB" id="7363968at2"/>
<gene>
    <name evidence="3" type="ORF">CH341_17560</name>
</gene>
<dbReference type="SMART" id="SM00530">
    <property type="entry name" value="HTH_XRE"/>
    <property type="match status" value="1"/>
</dbReference>
<dbReference type="EMBL" id="NPEX01000125">
    <property type="protein sequence ID" value="RAI42801.1"/>
    <property type="molecule type" value="Genomic_DNA"/>
</dbReference>
<dbReference type="GO" id="GO:0003677">
    <property type="term" value="F:DNA binding"/>
    <property type="evidence" value="ECO:0007669"/>
    <property type="project" value="InterPro"/>
</dbReference>
<sequence length="202" mass="22601">MESPSDRLSRARERAGFATATDAARRHHWNENTYRSHENGSRDLSRKAAEKYAKTFKVSSGWLLYGEGGGVEEHGRLMSVPLVGRVGAGAITHLFAESQGPFDEIDAPEEMTEETVAVEIDGDSLGRFFNRWVVYYDDVRSPADTTLVGRLCIVGLADGRVLIKRLARGSRRGVYTLESQFEPPLYDVIVEWASPVKLMRPR</sequence>
<name>A0A327KWW8_9BRAD</name>
<feature type="region of interest" description="Disordered" evidence="1">
    <location>
        <begin position="1"/>
        <end position="26"/>
    </location>
</feature>
<organism evidence="3 4">
    <name type="scientific">Rhodoplanes roseus</name>
    <dbReference type="NCBI Taxonomy" id="29409"/>
    <lineage>
        <taxon>Bacteria</taxon>
        <taxon>Pseudomonadati</taxon>
        <taxon>Pseudomonadota</taxon>
        <taxon>Alphaproteobacteria</taxon>
        <taxon>Hyphomicrobiales</taxon>
        <taxon>Nitrobacteraceae</taxon>
        <taxon>Rhodoplanes</taxon>
    </lineage>
</organism>
<evidence type="ECO:0000313" key="3">
    <source>
        <dbReference type="EMBL" id="RAI42801.1"/>
    </source>
</evidence>
<reference evidence="3 4" key="1">
    <citation type="submission" date="2017-07" db="EMBL/GenBank/DDBJ databases">
        <title>Draft Genome Sequences of Select Purple Nonsulfur Bacteria.</title>
        <authorList>
            <person name="Lasarre B."/>
            <person name="Mckinlay J.B."/>
        </authorList>
    </citation>
    <scope>NUCLEOTIDE SEQUENCE [LARGE SCALE GENOMIC DNA]</scope>
    <source>
        <strain evidence="3 4">DSM 5909</strain>
    </source>
</reference>
<dbReference type="CDD" id="cd00093">
    <property type="entry name" value="HTH_XRE"/>
    <property type="match status" value="1"/>
</dbReference>
<proteinExistence type="predicted"/>
<comment type="caution">
    <text evidence="3">The sequence shown here is derived from an EMBL/GenBank/DDBJ whole genome shotgun (WGS) entry which is preliminary data.</text>
</comment>
<dbReference type="PROSITE" id="PS50943">
    <property type="entry name" value="HTH_CROC1"/>
    <property type="match status" value="1"/>
</dbReference>
<dbReference type="Gene3D" id="2.10.109.10">
    <property type="entry name" value="Umud Fragment, subunit A"/>
    <property type="match status" value="1"/>
</dbReference>
<dbReference type="SUPFAM" id="SSF47413">
    <property type="entry name" value="lambda repressor-like DNA-binding domains"/>
    <property type="match status" value="1"/>
</dbReference>
<protein>
    <recommendedName>
        <fullName evidence="2">HTH cro/C1-type domain-containing protein</fullName>
    </recommendedName>
</protein>
<dbReference type="Gene3D" id="1.10.260.40">
    <property type="entry name" value="lambda repressor-like DNA-binding domains"/>
    <property type="match status" value="1"/>
</dbReference>
<dbReference type="InterPro" id="IPR001387">
    <property type="entry name" value="Cro/C1-type_HTH"/>
</dbReference>
<keyword evidence="4" id="KW-1185">Reference proteome</keyword>
<dbReference type="Proteomes" id="UP000249130">
    <property type="component" value="Unassembled WGS sequence"/>
</dbReference>
<accession>A0A327KWW8</accession>
<evidence type="ECO:0000256" key="1">
    <source>
        <dbReference type="SAM" id="MobiDB-lite"/>
    </source>
</evidence>
<evidence type="ECO:0000259" key="2">
    <source>
        <dbReference type="PROSITE" id="PS50943"/>
    </source>
</evidence>
<dbReference type="AlphaFoldDB" id="A0A327KWW8"/>
<feature type="domain" description="HTH cro/C1-type" evidence="2">
    <location>
        <begin position="8"/>
        <end position="63"/>
    </location>
</feature>